<evidence type="ECO:0000313" key="1">
    <source>
        <dbReference type="EMBL" id="NYH21388.1"/>
    </source>
</evidence>
<comment type="caution">
    <text evidence="1">The sequence shown here is derived from an EMBL/GenBank/DDBJ whole genome shotgun (WGS) entry which is preliminary data.</text>
</comment>
<sequence>MTTSNQLRDIAVQALISTTDAAANVFSPRDQPSWDGEYPVLFVTVDDEDGQSFGRSGSPAFTVTATLRVEARAESPGAASDAGAAALRVQLETLRDQIKAAVINYSGLMPLLQQFPFFRTRFVPGPPEAEQHVGSAVVEIGMEFVQGPEAFYQASGTPLQGIDVTVVEPEGTTEPYFSIDLPQSIS</sequence>
<dbReference type="EMBL" id="JACCAS010000001">
    <property type="protein sequence ID" value="NYH21388.1"/>
    <property type="molecule type" value="Genomic_DNA"/>
</dbReference>
<keyword evidence="2" id="KW-1185">Reference proteome</keyword>
<dbReference type="AlphaFoldDB" id="A0A7Y9WJF9"/>
<organism evidence="1 2">
    <name type="scientific">Paraburkholderia bryophila</name>
    <dbReference type="NCBI Taxonomy" id="420952"/>
    <lineage>
        <taxon>Bacteria</taxon>
        <taxon>Pseudomonadati</taxon>
        <taxon>Pseudomonadota</taxon>
        <taxon>Betaproteobacteria</taxon>
        <taxon>Burkholderiales</taxon>
        <taxon>Burkholderiaceae</taxon>
        <taxon>Paraburkholderia</taxon>
    </lineage>
</organism>
<dbReference type="RefSeq" id="WP_179742878.1">
    <property type="nucleotide sequence ID" value="NZ_JACCAS010000001.1"/>
</dbReference>
<name>A0A7Y9WJF9_9BURK</name>
<evidence type="ECO:0000313" key="2">
    <source>
        <dbReference type="Proteomes" id="UP000540929"/>
    </source>
</evidence>
<accession>A0A7Y9WJF9</accession>
<reference evidence="1 2" key="1">
    <citation type="submission" date="2020-07" db="EMBL/GenBank/DDBJ databases">
        <title>Exploring microbial biodiversity for novel pathways involved in the catabolism of aromatic compounds derived from lignin.</title>
        <authorList>
            <person name="Elkins J."/>
        </authorList>
    </citation>
    <scope>NUCLEOTIDE SEQUENCE [LARGE SCALE GENOMIC DNA]</scope>
    <source>
        <strain evidence="1 2">H2C3C</strain>
    </source>
</reference>
<gene>
    <name evidence="1" type="ORF">GGD40_000867</name>
</gene>
<proteinExistence type="predicted"/>
<protein>
    <submittedName>
        <fullName evidence="1">Uncharacterized protein</fullName>
    </submittedName>
</protein>
<dbReference type="Proteomes" id="UP000540929">
    <property type="component" value="Unassembled WGS sequence"/>
</dbReference>